<evidence type="ECO:0000313" key="2">
    <source>
        <dbReference type="EMBL" id="MCV7390508.1"/>
    </source>
</evidence>
<dbReference type="AlphaFoldDB" id="A0AAW5T8C2"/>
<sequence>MPVDIVGVAKNFADLERADWPQLSVDGITINCSDPRPQIFYRGDPDDVRTRFTIAHELGHAVLPWHMGSAECAVASGQEFGRSRFEKEADEFAAELLLPTDWVRRMVRDHDGDLSPVLGDIDGACVSATAGVISLAKLLPEGWALQINNQPLVVPRRYGAARVTRAQADRQASASGSANVNRQKIRWWRKYDLPAVPDAPLDRNEIYELLDRALSKHSDPECDRKSVEGSVSALLGGLAGMFGARMAYGTLLYRLGLHPHRKELCADQDFCLWLAWKVNRSCKFRARG</sequence>
<dbReference type="PANTHER" id="PTHR43236">
    <property type="entry name" value="ANTITOXIN HIGA1"/>
    <property type="match status" value="1"/>
</dbReference>
<dbReference type="PANTHER" id="PTHR43236:SF1">
    <property type="entry name" value="BLL7220 PROTEIN"/>
    <property type="match status" value="1"/>
</dbReference>
<accession>A0AAW5T8C2</accession>
<reference evidence="2" key="2">
    <citation type="journal article" date="2022" name="BMC Genomics">
        <title>Comparative genome analysis of mycobacteria focusing on tRNA and non-coding RNA.</title>
        <authorList>
            <person name="Behra P.R.K."/>
            <person name="Pettersson B.M.F."/>
            <person name="Ramesh M."/>
            <person name="Das S."/>
            <person name="Dasgupta S."/>
            <person name="Kirsebom L.A."/>
        </authorList>
    </citation>
    <scope>NUCLEOTIDE SEQUENCE</scope>
    <source>
        <strain evidence="2">DSM 44242</strain>
    </source>
</reference>
<organism evidence="2 3">
    <name type="scientific">Mycolicibacterium porcinum</name>
    <dbReference type="NCBI Taxonomy" id="39693"/>
    <lineage>
        <taxon>Bacteria</taxon>
        <taxon>Bacillati</taxon>
        <taxon>Actinomycetota</taxon>
        <taxon>Actinomycetes</taxon>
        <taxon>Mycobacteriales</taxon>
        <taxon>Mycobacteriaceae</taxon>
        <taxon>Mycolicibacterium</taxon>
    </lineage>
</organism>
<comment type="caution">
    <text evidence="2">The sequence shown here is derived from an EMBL/GenBank/DDBJ whole genome shotgun (WGS) entry which is preliminary data.</text>
</comment>
<dbReference type="RefSeq" id="WP_160117206.1">
    <property type="nucleotide sequence ID" value="NZ_JACKVC010000018.1"/>
</dbReference>
<reference evidence="2" key="1">
    <citation type="submission" date="2020-07" db="EMBL/GenBank/DDBJ databases">
        <authorList>
            <person name="Pettersson B.M.F."/>
            <person name="Behra P.R.K."/>
            <person name="Ramesh M."/>
            <person name="Das S."/>
            <person name="Dasgupta S."/>
            <person name="Kirsebom L.A."/>
        </authorList>
    </citation>
    <scope>NUCLEOTIDE SEQUENCE</scope>
    <source>
        <strain evidence="2">DSM 44242</strain>
    </source>
</reference>
<dbReference type="Proteomes" id="UP001141659">
    <property type="component" value="Unassembled WGS sequence"/>
</dbReference>
<protein>
    <submittedName>
        <fullName evidence="2">ImmA/IrrE family metallo-endopeptidase</fullName>
    </submittedName>
</protein>
<dbReference type="EMBL" id="JACKVC010000018">
    <property type="protein sequence ID" value="MCV7390508.1"/>
    <property type="molecule type" value="Genomic_DNA"/>
</dbReference>
<dbReference type="InterPro" id="IPR010359">
    <property type="entry name" value="IrrE_HExxH"/>
</dbReference>
<dbReference type="Gene3D" id="1.10.10.2910">
    <property type="match status" value="1"/>
</dbReference>
<feature type="domain" description="IrrE N-terminal-like" evidence="1">
    <location>
        <begin position="33"/>
        <end position="114"/>
    </location>
</feature>
<dbReference type="InterPro" id="IPR052345">
    <property type="entry name" value="Rad_response_metalloprotease"/>
</dbReference>
<evidence type="ECO:0000259" key="1">
    <source>
        <dbReference type="Pfam" id="PF06114"/>
    </source>
</evidence>
<dbReference type="Pfam" id="PF06114">
    <property type="entry name" value="Peptidase_M78"/>
    <property type="match status" value="1"/>
</dbReference>
<proteinExistence type="predicted"/>
<gene>
    <name evidence="2" type="ORF">H5P34_20825</name>
</gene>
<evidence type="ECO:0000313" key="3">
    <source>
        <dbReference type="Proteomes" id="UP001141659"/>
    </source>
</evidence>
<name>A0AAW5T8C2_9MYCO</name>